<dbReference type="AlphaFoldDB" id="A0A1U7LW00"/>
<dbReference type="GO" id="GO:0009081">
    <property type="term" value="P:branched-chain amino acid metabolic process"/>
    <property type="evidence" value="ECO:0007669"/>
    <property type="project" value="InterPro"/>
</dbReference>
<dbReference type="PIRSF" id="PIRSF006468">
    <property type="entry name" value="BCAT1"/>
    <property type="match status" value="1"/>
</dbReference>
<dbReference type="OrthoDB" id="409992at2759"/>
<dbReference type="InterPro" id="IPR036038">
    <property type="entry name" value="Aminotransferase-like"/>
</dbReference>
<evidence type="ECO:0000256" key="5">
    <source>
        <dbReference type="ARBA" id="ARBA00022898"/>
    </source>
</evidence>
<dbReference type="NCBIfam" id="TIGR01123">
    <property type="entry name" value="ilvE_II"/>
    <property type="match status" value="1"/>
</dbReference>
<evidence type="ECO:0000256" key="2">
    <source>
        <dbReference type="ARBA" id="ARBA00009320"/>
    </source>
</evidence>
<dbReference type="STRING" id="1198029.A0A1U7LW00"/>
<dbReference type="InterPro" id="IPR043131">
    <property type="entry name" value="BCAT-like_N"/>
</dbReference>
<keyword evidence="8" id="KW-1185">Reference proteome</keyword>
<keyword evidence="3 7" id="KW-0032">Aminotransferase</keyword>
<comment type="cofactor">
    <cofactor evidence="1">
        <name>pyridoxal 5'-phosphate</name>
        <dbReference type="ChEBI" id="CHEBI:597326"/>
    </cofactor>
</comment>
<dbReference type="Gene3D" id="3.20.10.10">
    <property type="entry name" value="D-amino Acid Aminotransferase, subunit A, domain 2"/>
    <property type="match status" value="1"/>
</dbReference>
<dbReference type="InterPro" id="IPR033939">
    <property type="entry name" value="BCAT_family"/>
</dbReference>
<proteinExistence type="inferred from homology"/>
<dbReference type="Gene3D" id="3.30.470.10">
    <property type="match status" value="1"/>
</dbReference>
<gene>
    <name evidence="7" type="ORF">NEOLI_000931</name>
</gene>
<comment type="caution">
    <text evidence="7">The sequence shown here is derived from an EMBL/GenBank/DDBJ whole genome shotgun (WGS) entry which is preliminary data.</text>
</comment>
<evidence type="ECO:0000256" key="6">
    <source>
        <dbReference type="PIRSR" id="PIRSR006468-1"/>
    </source>
</evidence>
<accession>A0A1U7LW00</accession>
<evidence type="ECO:0000256" key="1">
    <source>
        <dbReference type="ARBA" id="ARBA00001933"/>
    </source>
</evidence>
<dbReference type="GO" id="GO:0004084">
    <property type="term" value="F:branched-chain-amino-acid transaminase activity"/>
    <property type="evidence" value="ECO:0007669"/>
    <property type="project" value="InterPro"/>
</dbReference>
<keyword evidence="5" id="KW-0663">Pyridoxal phosphate</keyword>
<dbReference type="OMA" id="VGMNAAY"/>
<dbReference type="CDD" id="cd01557">
    <property type="entry name" value="BCAT_beta_family"/>
    <property type="match status" value="1"/>
</dbReference>
<name>A0A1U7LW00_NEOID</name>
<protein>
    <submittedName>
        <fullName evidence="7">Putative branched-chain-amino-acid aminotransferase TOXF</fullName>
    </submittedName>
</protein>
<sequence length="345" mass="37787">MSSVKSHAVEPLGFGITPVNGHVQADWKDGKWGQLYVVKDPYLKIHGFAPCLNYGQQCFEGLKAFRQKDGRVRVCRPADNCARMQQSADMISIPAIPENMFLQAIEMLIKENIEFCPPYGHGESCYIRPLLLGTEPCLKLDVSEEFTFVVLLNPVGLFYPPFAFDALVVEDFDRSAPLGTGAAKLGGNYPVMLGIAAAAKAKGYGITLHLDSKTRTYIDEFSTSNFLAIKKGPGDSKVLIVPESKSILKSITTKSLIQIAKSFGWSVESRLVPWDEVHAFDEVAACGTAVVITHVKSITKGGEKINIGDGTLGRGFAELHARYTAIQQGDYEDSFGFMWPKEGIP</sequence>
<evidence type="ECO:0000313" key="8">
    <source>
        <dbReference type="Proteomes" id="UP000186594"/>
    </source>
</evidence>
<evidence type="ECO:0000256" key="4">
    <source>
        <dbReference type="ARBA" id="ARBA00022679"/>
    </source>
</evidence>
<dbReference type="InterPro" id="IPR001544">
    <property type="entry name" value="Aminotrans_IV"/>
</dbReference>
<dbReference type="InterPro" id="IPR043132">
    <property type="entry name" value="BCAT-like_C"/>
</dbReference>
<keyword evidence="4 7" id="KW-0808">Transferase</keyword>
<dbReference type="NCBIfam" id="NF009897">
    <property type="entry name" value="PRK13357.1"/>
    <property type="match status" value="1"/>
</dbReference>
<evidence type="ECO:0000256" key="3">
    <source>
        <dbReference type="ARBA" id="ARBA00022576"/>
    </source>
</evidence>
<organism evidence="7 8">
    <name type="scientific">Neolecta irregularis (strain DAH-3)</name>
    <dbReference type="NCBI Taxonomy" id="1198029"/>
    <lineage>
        <taxon>Eukaryota</taxon>
        <taxon>Fungi</taxon>
        <taxon>Dikarya</taxon>
        <taxon>Ascomycota</taxon>
        <taxon>Taphrinomycotina</taxon>
        <taxon>Neolectales</taxon>
        <taxon>Neolectaceae</taxon>
        <taxon>Neolecta</taxon>
    </lineage>
</organism>
<dbReference type="PANTHER" id="PTHR42825">
    <property type="entry name" value="AMINO ACID AMINOTRANSFERASE"/>
    <property type="match status" value="1"/>
</dbReference>
<dbReference type="PANTHER" id="PTHR42825:SF2">
    <property type="entry name" value="BRANCHED-CHAIN-AMINO-ACID AMINOTRANSFERASE 3, CHLOROPLASTIC-RELATED"/>
    <property type="match status" value="1"/>
</dbReference>
<evidence type="ECO:0000313" key="7">
    <source>
        <dbReference type="EMBL" id="OLL26855.1"/>
    </source>
</evidence>
<dbReference type="Proteomes" id="UP000186594">
    <property type="component" value="Unassembled WGS sequence"/>
</dbReference>
<dbReference type="EMBL" id="LXFE01000143">
    <property type="protein sequence ID" value="OLL26855.1"/>
    <property type="molecule type" value="Genomic_DNA"/>
</dbReference>
<dbReference type="SUPFAM" id="SSF56752">
    <property type="entry name" value="D-aminoacid aminotransferase-like PLP-dependent enzymes"/>
    <property type="match status" value="1"/>
</dbReference>
<reference evidence="7 8" key="1">
    <citation type="submission" date="2016-04" db="EMBL/GenBank/DDBJ databases">
        <title>Evolutionary innovation and constraint leading to complex multicellularity in the Ascomycota.</title>
        <authorList>
            <person name="Cisse O."/>
            <person name="Nguyen A."/>
            <person name="Hewitt D.A."/>
            <person name="Jedd G."/>
            <person name="Stajich J.E."/>
        </authorList>
    </citation>
    <scope>NUCLEOTIDE SEQUENCE [LARGE SCALE GENOMIC DNA]</scope>
    <source>
        <strain evidence="7 8">DAH-3</strain>
    </source>
</reference>
<feature type="modified residue" description="N6-(pyridoxal phosphate)lysine" evidence="6">
    <location>
        <position position="184"/>
    </location>
</feature>
<dbReference type="Pfam" id="PF01063">
    <property type="entry name" value="Aminotran_4"/>
    <property type="match status" value="1"/>
</dbReference>
<comment type="similarity">
    <text evidence="2">Belongs to the class-IV pyridoxal-phosphate-dependent aminotransferase family.</text>
</comment>
<dbReference type="InterPro" id="IPR005786">
    <property type="entry name" value="B_amino_transII"/>
</dbReference>